<sequence>MNHLTAVIVDDEPLALKLLRSKLANIDGLEVIGEGRNGRQAIDLIMDLSPDLVFLDIEMPGLNGFDVVKNLQNDVLPLIIFTTAYEQYALDAFEIHAVDYILKPIDNERIERAVERAKERKRGGDASNNKPRLINAIHSIHQSKQNTSPHMQERSASFAGNVGDSQVEHKIVIKERDEITLLKQADIKWIDAAGDYVCLHVDGETHIKRSTMKELLDELDASLFKRIHRSTIVNLNYIEKVIPHTKGEFFLDLGEYDRIKVSRNYKEAIKAFLTER</sequence>
<dbReference type="InterPro" id="IPR011006">
    <property type="entry name" value="CheY-like_superfamily"/>
</dbReference>
<feature type="domain" description="HTH LytTR-type" evidence="4">
    <location>
        <begin position="171"/>
        <end position="275"/>
    </location>
</feature>
<organism evidence="5 6">
    <name type="scientific">Aliiglaciecola litoralis</name>
    <dbReference type="NCBI Taxonomy" id="582857"/>
    <lineage>
        <taxon>Bacteria</taxon>
        <taxon>Pseudomonadati</taxon>
        <taxon>Pseudomonadota</taxon>
        <taxon>Gammaproteobacteria</taxon>
        <taxon>Alteromonadales</taxon>
        <taxon>Alteromonadaceae</taxon>
        <taxon>Aliiglaciecola</taxon>
    </lineage>
</organism>
<comment type="caution">
    <text evidence="5">The sequence shown here is derived from an EMBL/GenBank/DDBJ whole genome shotgun (WGS) entry which is preliminary data.</text>
</comment>
<feature type="domain" description="Response regulatory" evidence="3">
    <location>
        <begin position="5"/>
        <end position="118"/>
    </location>
</feature>
<dbReference type="Pfam" id="PF04397">
    <property type="entry name" value="LytTR"/>
    <property type="match status" value="1"/>
</dbReference>
<evidence type="ECO:0000256" key="2">
    <source>
        <dbReference type="PROSITE-ProRule" id="PRU00169"/>
    </source>
</evidence>
<dbReference type="InterPro" id="IPR007492">
    <property type="entry name" value="LytTR_DNA-bd_dom"/>
</dbReference>
<gene>
    <name evidence="5" type="ORF">GCM10009114_28740</name>
</gene>
<evidence type="ECO:0000313" key="6">
    <source>
        <dbReference type="Proteomes" id="UP001500359"/>
    </source>
</evidence>
<dbReference type="Gene3D" id="2.40.50.1020">
    <property type="entry name" value="LytTr DNA-binding domain"/>
    <property type="match status" value="1"/>
</dbReference>
<dbReference type="Proteomes" id="UP001500359">
    <property type="component" value="Unassembled WGS sequence"/>
</dbReference>
<dbReference type="SMART" id="SM00448">
    <property type="entry name" value="REC"/>
    <property type="match status" value="1"/>
</dbReference>
<protein>
    <submittedName>
        <fullName evidence="5">LytTR family DNA-binding domain-containing protein</fullName>
    </submittedName>
</protein>
<dbReference type="SMART" id="SM00850">
    <property type="entry name" value="LytTR"/>
    <property type="match status" value="1"/>
</dbReference>
<accession>A0ABP3X2I8</accession>
<keyword evidence="1" id="KW-0902">Two-component regulatory system</keyword>
<dbReference type="RefSeq" id="WP_343861169.1">
    <property type="nucleotide sequence ID" value="NZ_BAAAFD010000009.1"/>
</dbReference>
<dbReference type="PROSITE" id="PS50930">
    <property type="entry name" value="HTH_LYTTR"/>
    <property type="match status" value="1"/>
</dbReference>
<keyword evidence="2" id="KW-0597">Phosphoprotein</keyword>
<dbReference type="PANTHER" id="PTHR37299">
    <property type="entry name" value="TRANSCRIPTIONAL REGULATOR-RELATED"/>
    <property type="match status" value="1"/>
</dbReference>
<dbReference type="PANTHER" id="PTHR37299:SF1">
    <property type="entry name" value="STAGE 0 SPORULATION PROTEIN A HOMOLOG"/>
    <property type="match status" value="1"/>
</dbReference>
<feature type="modified residue" description="4-aspartylphosphate" evidence="2">
    <location>
        <position position="56"/>
    </location>
</feature>
<dbReference type="EMBL" id="BAAAFD010000009">
    <property type="protein sequence ID" value="GAA0858585.1"/>
    <property type="molecule type" value="Genomic_DNA"/>
</dbReference>
<name>A0ABP3X2I8_9ALTE</name>
<keyword evidence="5" id="KW-0238">DNA-binding</keyword>
<dbReference type="SUPFAM" id="SSF52172">
    <property type="entry name" value="CheY-like"/>
    <property type="match status" value="1"/>
</dbReference>
<dbReference type="CDD" id="cd17532">
    <property type="entry name" value="REC_LytTR_AlgR-like"/>
    <property type="match status" value="1"/>
</dbReference>
<dbReference type="Pfam" id="PF00072">
    <property type="entry name" value="Response_reg"/>
    <property type="match status" value="1"/>
</dbReference>
<evidence type="ECO:0000259" key="3">
    <source>
        <dbReference type="PROSITE" id="PS50110"/>
    </source>
</evidence>
<dbReference type="InterPro" id="IPR001789">
    <property type="entry name" value="Sig_transdc_resp-reg_receiver"/>
</dbReference>
<dbReference type="InterPro" id="IPR046947">
    <property type="entry name" value="LytR-like"/>
</dbReference>
<dbReference type="GO" id="GO:0003677">
    <property type="term" value="F:DNA binding"/>
    <property type="evidence" value="ECO:0007669"/>
    <property type="project" value="UniProtKB-KW"/>
</dbReference>
<evidence type="ECO:0000313" key="5">
    <source>
        <dbReference type="EMBL" id="GAA0858585.1"/>
    </source>
</evidence>
<dbReference type="Gene3D" id="3.40.50.2300">
    <property type="match status" value="1"/>
</dbReference>
<proteinExistence type="predicted"/>
<dbReference type="PROSITE" id="PS50110">
    <property type="entry name" value="RESPONSE_REGULATORY"/>
    <property type="match status" value="1"/>
</dbReference>
<evidence type="ECO:0000256" key="1">
    <source>
        <dbReference type="ARBA" id="ARBA00023012"/>
    </source>
</evidence>
<keyword evidence="6" id="KW-1185">Reference proteome</keyword>
<reference evidence="6" key="1">
    <citation type="journal article" date="2019" name="Int. J. Syst. Evol. Microbiol.">
        <title>The Global Catalogue of Microorganisms (GCM) 10K type strain sequencing project: providing services to taxonomists for standard genome sequencing and annotation.</title>
        <authorList>
            <consortium name="The Broad Institute Genomics Platform"/>
            <consortium name="The Broad Institute Genome Sequencing Center for Infectious Disease"/>
            <person name="Wu L."/>
            <person name="Ma J."/>
        </authorList>
    </citation>
    <scope>NUCLEOTIDE SEQUENCE [LARGE SCALE GENOMIC DNA]</scope>
    <source>
        <strain evidence="6">JCM 15896</strain>
    </source>
</reference>
<evidence type="ECO:0000259" key="4">
    <source>
        <dbReference type="PROSITE" id="PS50930"/>
    </source>
</evidence>